<dbReference type="PANTHER" id="PTHR43281:SF1">
    <property type="entry name" value="FARNESYL DIPHOSPHATE SYNTHASE"/>
    <property type="match status" value="1"/>
</dbReference>
<dbReference type="InterPro" id="IPR033749">
    <property type="entry name" value="Polyprenyl_synt_CS"/>
</dbReference>
<dbReference type="CDD" id="cd00685">
    <property type="entry name" value="Trans_IPPS_HT"/>
    <property type="match status" value="1"/>
</dbReference>
<reference evidence="8" key="2">
    <citation type="submission" date="2021-04" db="EMBL/GenBank/DDBJ databases">
        <authorList>
            <person name="Gilroy R."/>
        </authorList>
    </citation>
    <scope>NUCLEOTIDE SEQUENCE</scope>
    <source>
        <strain evidence="8">USASDec5-558</strain>
    </source>
</reference>
<reference evidence="8" key="1">
    <citation type="journal article" date="2021" name="PeerJ">
        <title>Extensive microbial diversity within the chicken gut microbiome revealed by metagenomics and culture.</title>
        <authorList>
            <person name="Gilroy R."/>
            <person name="Ravi A."/>
            <person name="Getino M."/>
            <person name="Pursley I."/>
            <person name="Horton D.L."/>
            <person name="Alikhan N.F."/>
            <person name="Baker D."/>
            <person name="Gharbi K."/>
            <person name="Hall N."/>
            <person name="Watson M."/>
            <person name="Adriaenssens E.M."/>
            <person name="Foster-Nyarko E."/>
            <person name="Jarju S."/>
            <person name="Secka A."/>
            <person name="Antonio M."/>
            <person name="Oren A."/>
            <person name="Chaudhuri R.R."/>
            <person name="La Ragione R."/>
            <person name="Hildebrand F."/>
            <person name="Pallen M.J."/>
        </authorList>
    </citation>
    <scope>NUCLEOTIDE SEQUENCE</scope>
    <source>
        <strain evidence="8">USASDec5-558</strain>
    </source>
</reference>
<evidence type="ECO:0000256" key="5">
    <source>
        <dbReference type="ARBA" id="ARBA00022842"/>
    </source>
</evidence>
<evidence type="ECO:0000256" key="4">
    <source>
        <dbReference type="ARBA" id="ARBA00022723"/>
    </source>
</evidence>
<dbReference type="GO" id="GO:0004659">
    <property type="term" value="F:prenyltransferase activity"/>
    <property type="evidence" value="ECO:0007669"/>
    <property type="project" value="InterPro"/>
</dbReference>
<comment type="caution">
    <text evidence="8">The sequence shown here is derived from an EMBL/GenBank/DDBJ whole genome shotgun (WGS) entry which is preliminary data.</text>
</comment>
<evidence type="ECO:0000256" key="3">
    <source>
        <dbReference type="ARBA" id="ARBA00022679"/>
    </source>
</evidence>
<proteinExistence type="inferred from homology"/>
<dbReference type="EMBL" id="DXEV01000168">
    <property type="protein sequence ID" value="HIX57475.1"/>
    <property type="molecule type" value="Genomic_DNA"/>
</dbReference>
<comment type="cofactor">
    <cofactor evidence="1">
        <name>Mg(2+)</name>
        <dbReference type="ChEBI" id="CHEBI:18420"/>
    </cofactor>
</comment>
<dbReference type="PANTHER" id="PTHR43281">
    <property type="entry name" value="FARNESYL DIPHOSPHATE SYNTHASE"/>
    <property type="match status" value="1"/>
</dbReference>
<dbReference type="PROSITE" id="PS00444">
    <property type="entry name" value="POLYPRENYL_SYNTHASE_2"/>
    <property type="match status" value="1"/>
</dbReference>
<keyword evidence="6" id="KW-0414">Isoprene biosynthesis</keyword>
<dbReference type="SUPFAM" id="SSF48576">
    <property type="entry name" value="Terpenoid synthases"/>
    <property type="match status" value="1"/>
</dbReference>
<gene>
    <name evidence="8" type="ORF">H9850_08405</name>
</gene>
<dbReference type="InterPro" id="IPR000092">
    <property type="entry name" value="Polyprenyl_synt"/>
</dbReference>
<dbReference type="InterPro" id="IPR008949">
    <property type="entry name" value="Isoprenoid_synthase_dom_sf"/>
</dbReference>
<evidence type="ECO:0000256" key="1">
    <source>
        <dbReference type="ARBA" id="ARBA00001946"/>
    </source>
</evidence>
<comment type="similarity">
    <text evidence="2 7">Belongs to the FPP/GGPP synthase family.</text>
</comment>
<sequence length="318" mass="34658">MPQLNDFFSLVQKRVNTCMQDKLARLPAAPEELKEAMSYALLLGGKRARPLLVYATGQAFGASLRDLDYVAAAVECIHAYSLIHDDMPEMDNDMLRRGQPTVHAKFGAATALLAGDALQALAFDFLTDERCKLADEVKAKMCATLAQAAGFCGMCGGQALDLKAEHQHLPQEQLEHLHSLKTGALITAAVQLGFIAARYEAAHQNQQSDVIGLTLGFLDSPQVPHYFELLSNYGRKVGLAFQVWDDVLDVAGDSAILGKTVGSDESHEKSTYVSLLGLEQAKAYAQKLSDEACAILKEIKADTSVLEQFARFCVNRDH</sequence>
<dbReference type="PROSITE" id="PS00723">
    <property type="entry name" value="POLYPRENYL_SYNTHASE_1"/>
    <property type="match status" value="1"/>
</dbReference>
<accession>A0A9D2B1B0</accession>
<dbReference type="Pfam" id="PF00348">
    <property type="entry name" value="polyprenyl_synt"/>
    <property type="match status" value="1"/>
</dbReference>
<dbReference type="Gene3D" id="1.10.600.10">
    <property type="entry name" value="Farnesyl Diphosphate Synthase"/>
    <property type="match status" value="1"/>
</dbReference>
<dbReference type="GO" id="GO:0046872">
    <property type="term" value="F:metal ion binding"/>
    <property type="evidence" value="ECO:0007669"/>
    <property type="project" value="UniProtKB-KW"/>
</dbReference>
<evidence type="ECO:0000313" key="9">
    <source>
        <dbReference type="Proteomes" id="UP000886829"/>
    </source>
</evidence>
<keyword evidence="5" id="KW-0460">Magnesium</keyword>
<evidence type="ECO:0000313" key="8">
    <source>
        <dbReference type="EMBL" id="HIX57475.1"/>
    </source>
</evidence>
<protein>
    <submittedName>
        <fullName evidence="8">Polyprenyl synthetase family protein</fullName>
    </submittedName>
</protein>
<dbReference type="Proteomes" id="UP000886829">
    <property type="component" value="Unassembled WGS sequence"/>
</dbReference>
<evidence type="ECO:0000256" key="7">
    <source>
        <dbReference type="RuleBase" id="RU004466"/>
    </source>
</evidence>
<dbReference type="AlphaFoldDB" id="A0A9D2B1B0"/>
<evidence type="ECO:0000256" key="6">
    <source>
        <dbReference type="ARBA" id="ARBA00023229"/>
    </source>
</evidence>
<dbReference type="GO" id="GO:0008299">
    <property type="term" value="P:isoprenoid biosynthetic process"/>
    <property type="evidence" value="ECO:0007669"/>
    <property type="project" value="UniProtKB-KW"/>
</dbReference>
<keyword evidence="3 7" id="KW-0808">Transferase</keyword>
<name>A0A9D2B1B0_9GAMM</name>
<evidence type="ECO:0000256" key="2">
    <source>
        <dbReference type="ARBA" id="ARBA00006706"/>
    </source>
</evidence>
<keyword evidence="4" id="KW-0479">Metal-binding</keyword>
<organism evidence="8 9">
    <name type="scientific">Candidatus Anaerobiospirillum pullistercoris</name>
    <dbReference type="NCBI Taxonomy" id="2838452"/>
    <lineage>
        <taxon>Bacteria</taxon>
        <taxon>Pseudomonadati</taxon>
        <taxon>Pseudomonadota</taxon>
        <taxon>Gammaproteobacteria</taxon>
        <taxon>Aeromonadales</taxon>
        <taxon>Succinivibrionaceae</taxon>
        <taxon>Anaerobiospirillum</taxon>
    </lineage>
</organism>